<keyword evidence="2 5" id="KW-0812">Transmembrane</keyword>
<accession>A0ABT1G797</accession>
<proteinExistence type="predicted"/>
<evidence type="ECO:0000256" key="3">
    <source>
        <dbReference type="ARBA" id="ARBA00022989"/>
    </source>
</evidence>
<keyword evidence="3 5" id="KW-1133">Transmembrane helix</keyword>
<reference evidence="6 7" key="1">
    <citation type="submission" date="2022-03" db="EMBL/GenBank/DDBJ databases">
        <title>Genomic Encyclopedia of Type Strains, Phase III (KMG-III): the genomes of soil and plant-associated and newly described type strains.</title>
        <authorList>
            <person name="Whitman W."/>
        </authorList>
    </citation>
    <scope>NUCLEOTIDE SEQUENCE [LARGE SCALE GENOMIC DNA]</scope>
    <source>
        <strain evidence="6 7">BSker1</strain>
    </source>
</reference>
<gene>
    <name evidence="6" type="ORF">J2T60_001061</name>
</gene>
<evidence type="ECO:0000256" key="4">
    <source>
        <dbReference type="ARBA" id="ARBA00023136"/>
    </source>
</evidence>
<dbReference type="InterPro" id="IPR052719">
    <property type="entry name" value="CvpA-like"/>
</dbReference>
<keyword evidence="7" id="KW-1185">Reference proteome</keyword>
<keyword evidence="4 5" id="KW-0472">Membrane</keyword>
<evidence type="ECO:0000313" key="7">
    <source>
        <dbReference type="Proteomes" id="UP001523550"/>
    </source>
</evidence>
<dbReference type="RefSeq" id="WP_253446441.1">
    <property type="nucleotide sequence ID" value="NZ_JALJYF010000001.1"/>
</dbReference>
<sequence>MVWVDYVIVALVVLSSLISLMRGFVKEALSLATWILAFWVALTFTDMVDAWLAGHIETPSLRVLVAFSALFIVTLVLGAMANHFVSLAVKKTGLSGTDRMIGVLFGLARGVVVVAALVLLGMLTELNHDPWWGESTFIPLIEPISAWMAGFLPENLVQDLDIIEFQNF</sequence>
<feature type="transmembrane region" description="Helical" evidence="5">
    <location>
        <begin position="31"/>
        <end position="52"/>
    </location>
</feature>
<feature type="transmembrane region" description="Helical" evidence="5">
    <location>
        <begin position="64"/>
        <end position="89"/>
    </location>
</feature>
<evidence type="ECO:0000256" key="2">
    <source>
        <dbReference type="ARBA" id="ARBA00022692"/>
    </source>
</evidence>
<organism evidence="6 7">
    <name type="scientific">Natronospira proteinivora</name>
    <dbReference type="NCBI Taxonomy" id="1807133"/>
    <lineage>
        <taxon>Bacteria</taxon>
        <taxon>Pseudomonadati</taxon>
        <taxon>Pseudomonadota</taxon>
        <taxon>Gammaproteobacteria</taxon>
        <taxon>Natronospirales</taxon>
        <taxon>Natronospiraceae</taxon>
        <taxon>Natronospira</taxon>
    </lineage>
</organism>
<dbReference type="EMBL" id="JALJYF010000001">
    <property type="protein sequence ID" value="MCP1727096.1"/>
    <property type="molecule type" value="Genomic_DNA"/>
</dbReference>
<evidence type="ECO:0000313" key="6">
    <source>
        <dbReference type="EMBL" id="MCP1727096.1"/>
    </source>
</evidence>
<dbReference type="PANTHER" id="PTHR36926">
    <property type="entry name" value="COLICIN V PRODUCTION PROTEIN"/>
    <property type="match status" value="1"/>
</dbReference>
<evidence type="ECO:0000256" key="1">
    <source>
        <dbReference type="ARBA" id="ARBA00004141"/>
    </source>
</evidence>
<feature type="transmembrane region" description="Helical" evidence="5">
    <location>
        <begin position="101"/>
        <end position="123"/>
    </location>
</feature>
<comment type="caution">
    <text evidence="6">The sequence shown here is derived from an EMBL/GenBank/DDBJ whole genome shotgun (WGS) entry which is preliminary data.</text>
</comment>
<dbReference type="PANTHER" id="PTHR36926:SF1">
    <property type="entry name" value="COLICIN V PRODUCTION PROTEIN"/>
    <property type="match status" value="1"/>
</dbReference>
<name>A0ABT1G797_9GAMM</name>
<comment type="subcellular location">
    <subcellularLocation>
        <location evidence="1">Membrane</location>
        <topology evidence="1">Multi-pass membrane protein</topology>
    </subcellularLocation>
</comment>
<dbReference type="Pfam" id="PF02674">
    <property type="entry name" value="Colicin_V"/>
    <property type="match status" value="1"/>
</dbReference>
<feature type="transmembrane region" description="Helical" evidence="5">
    <location>
        <begin position="6"/>
        <end position="24"/>
    </location>
</feature>
<dbReference type="InterPro" id="IPR003825">
    <property type="entry name" value="Colicin-V_CvpA"/>
</dbReference>
<protein>
    <submittedName>
        <fullName evidence="6">Membrane protein required for colicin V production</fullName>
    </submittedName>
</protein>
<evidence type="ECO:0000256" key="5">
    <source>
        <dbReference type="SAM" id="Phobius"/>
    </source>
</evidence>
<dbReference type="Proteomes" id="UP001523550">
    <property type="component" value="Unassembled WGS sequence"/>
</dbReference>